<evidence type="ECO:0000313" key="2">
    <source>
        <dbReference type="EMBL" id="KAK1742296.1"/>
    </source>
</evidence>
<evidence type="ECO:0000256" key="1">
    <source>
        <dbReference type="SAM" id="MobiDB-lite"/>
    </source>
</evidence>
<dbReference type="EMBL" id="JATAAI010000011">
    <property type="protein sequence ID" value="KAK1742296.1"/>
    <property type="molecule type" value="Genomic_DNA"/>
</dbReference>
<organism evidence="2 3">
    <name type="scientific">Skeletonema marinoi</name>
    <dbReference type="NCBI Taxonomy" id="267567"/>
    <lineage>
        <taxon>Eukaryota</taxon>
        <taxon>Sar</taxon>
        <taxon>Stramenopiles</taxon>
        <taxon>Ochrophyta</taxon>
        <taxon>Bacillariophyta</taxon>
        <taxon>Coscinodiscophyceae</taxon>
        <taxon>Thalassiosirophycidae</taxon>
        <taxon>Thalassiosirales</taxon>
        <taxon>Skeletonemataceae</taxon>
        <taxon>Skeletonema</taxon>
        <taxon>Skeletonema marinoi-dohrnii complex</taxon>
    </lineage>
</organism>
<feature type="compositionally biased region" description="Low complexity" evidence="1">
    <location>
        <begin position="189"/>
        <end position="207"/>
    </location>
</feature>
<protein>
    <submittedName>
        <fullName evidence="2">Uncharacterized protein</fullName>
    </submittedName>
</protein>
<feature type="compositionally biased region" description="Polar residues" evidence="1">
    <location>
        <begin position="210"/>
        <end position="219"/>
    </location>
</feature>
<feature type="region of interest" description="Disordered" evidence="1">
    <location>
        <begin position="128"/>
        <end position="154"/>
    </location>
</feature>
<accession>A0AAD8Y9H7</accession>
<dbReference type="AlphaFoldDB" id="A0AAD8Y9H7"/>
<name>A0AAD8Y9H7_9STRA</name>
<feature type="compositionally biased region" description="Acidic residues" evidence="1">
    <location>
        <begin position="34"/>
        <end position="47"/>
    </location>
</feature>
<reference evidence="2" key="1">
    <citation type="submission" date="2023-06" db="EMBL/GenBank/DDBJ databases">
        <title>Survivors Of The Sea: Transcriptome response of Skeletonema marinoi to long-term dormancy.</title>
        <authorList>
            <person name="Pinder M.I.M."/>
            <person name="Kourtchenko O."/>
            <person name="Robertson E.K."/>
            <person name="Larsson T."/>
            <person name="Maumus F."/>
            <person name="Osuna-Cruz C.M."/>
            <person name="Vancaester E."/>
            <person name="Stenow R."/>
            <person name="Vandepoele K."/>
            <person name="Ploug H."/>
            <person name="Bruchert V."/>
            <person name="Godhe A."/>
            <person name="Topel M."/>
        </authorList>
    </citation>
    <scope>NUCLEOTIDE SEQUENCE</scope>
    <source>
        <strain evidence="2">R05AC</strain>
    </source>
</reference>
<feature type="region of interest" description="Disordered" evidence="1">
    <location>
        <begin position="1"/>
        <end position="58"/>
    </location>
</feature>
<comment type="caution">
    <text evidence="2">The sequence shown here is derived from an EMBL/GenBank/DDBJ whole genome shotgun (WGS) entry which is preliminary data.</text>
</comment>
<gene>
    <name evidence="2" type="ORF">QTG54_006861</name>
</gene>
<evidence type="ECO:0000313" key="3">
    <source>
        <dbReference type="Proteomes" id="UP001224775"/>
    </source>
</evidence>
<feature type="compositionally biased region" description="Basic and acidic residues" evidence="1">
    <location>
        <begin position="1"/>
        <end position="23"/>
    </location>
</feature>
<keyword evidence="3" id="KW-1185">Reference proteome</keyword>
<proteinExistence type="predicted"/>
<sequence>MQGNEERVNDERKDGEDGWKEKSNGAAAAGLADSLDEAVEDEDEDESSNMIIVPTKTEDGGITITNQVRTYINNNNQNQGQETTSTRPDAFQMYSDNDTRMLRLLGIEPAGNPNEGEGEREDWRQLTGFTGIGEERRRSNGNEGTPRRTRLSFELHPSAFENMWAERGELNLDEDAEQQQVGHQEEGEQQQQQQQGHQDVQQQQDGQRGMTMTSDSYTLTPFRKHGWA</sequence>
<feature type="region of interest" description="Disordered" evidence="1">
    <location>
        <begin position="176"/>
        <end position="228"/>
    </location>
</feature>
<dbReference type="Proteomes" id="UP001224775">
    <property type="component" value="Unassembled WGS sequence"/>
</dbReference>